<accession>A0AC59Z285</accession>
<dbReference type="EMBL" id="OX596106">
    <property type="protein sequence ID" value="CAN0169309.1"/>
    <property type="molecule type" value="Genomic_DNA"/>
</dbReference>
<reference evidence="1" key="1">
    <citation type="submission" date="2023-05" db="EMBL/GenBank/DDBJ databases">
        <authorList>
            <consortium name="ELIXIR-Norway"/>
        </authorList>
    </citation>
    <scope>NUCLEOTIDE SEQUENCE</scope>
</reference>
<gene>
    <name evidence="1" type="ORF">MRATA1EN22A_LOCUS13086</name>
</gene>
<evidence type="ECO:0000313" key="2">
    <source>
        <dbReference type="Proteomes" id="UP001162501"/>
    </source>
</evidence>
<reference evidence="1" key="2">
    <citation type="submission" date="2025-03" db="EMBL/GenBank/DDBJ databases">
        <authorList>
            <consortium name="ELIXIR-Norway"/>
            <consortium name="Elixir Norway"/>
        </authorList>
    </citation>
    <scope>NUCLEOTIDE SEQUENCE</scope>
</reference>
<proteinExistence type="predicted"/>
<organism evidence="1 2">
    <name type="scientific">Rangifer tarandus platyrhynchus</name>
    <name type="common">Svalbard reindeer</name>
    <dbReference type="NCBI Taxonomy" id="3082113"/>
    <lineage>
        <taxon>Eukaryota</taxon>
        <taxon>Metazoa</taxon>
        <taxon>Chordata</taxon>
        <taxon>Craniata</taxon>
        <taxon>Vertebrata</taxon>
        <taxon>Euteleostomi</taxon>
        <taxon>Mammalia</taxon>
        <taxon>Eutheria</taxon>
        <taxon>Laurasiatheria</taxon>
        <taxon>Artiodactyla</taxon>
        <taxon>Ruminantia</taxon>
        <taxon>Pecora</taxon>
        <taxon>Cervidae</taxon>
        <taxon>Odocoileinae</taxon>
        <taxon>Rangifer</taxon>
    </lineage>
</organism>
<dbReference type="Proteomes" id="UP001162501">
    <property type="component" value="Chromosome 22"/>
</dbReference>
<sequence length="109" mass="12068">MLSSCTHAKECSVQQCLQLPKLEATQLSINITIDKYRYLYIQVMASQVVLVVKTLLASAGDKRDVGSIPGLGRFPGEGHGNPLQYFFLENPMDTGVWQATVHRVTKSQT</sequence>
<protein>
    <submittedName>
        <fullName evidence="1">Uncharacterized protein</fullName>
    </submittedName>
</protein>
<evidence type="ECO:0000313" key="1">
    <source>
        <dbReference type="EMBL" id="CAN0169309.1"/>
    </source>
</evidence>
<name>A0AC59Z285_RANTA</name>